<organism evidence="1 2">
    <name type="scientific">Oedothorax gibbosus</name>
    <dbReference type="NCBI Taxonomy" id="931172"/>
    <lineage>
        <taxon>Eukaryota</taxon>
        <taxon>Metazoa</taxon>
        <taxon>Ecdysozoa</taxon>
        <taxon>Arthropoda</taxon>
        <taxon>Chelicerata</taxon>
        <taxon>Arachnida</taxon>
        <taxon>Araneae</taxon>
        <taxon>Araneomorphae</taxon>
        <taxon>Entelegynae</taxon>
        <taxon>Araneoidea</taxon>
        <taxon>Linyphiidae</taxon>
        <taxon>Erigoninae</taxon>
        <taxon>Oedothorax</taxon>
    </lineage>
</organism>
<accession>A0AAV6VXG7</accession>
<dbReference type="Proteomes" id="UP000827092">
    <property type="component" value="Unassembled WGS sequence"/>
</dbReference>
<evidence type="ECO:0000313" key="1">
    <source>
        <dbReference type="EMBL" id="KAG8201292.1"/>
    </source>
</evidence>
<keyword evidence="2" id="KW-1185">Reference proteome</keyword>
<proteinExistence type="predicted"/>
<dbReference type="EMBL" id="JAFNEN010000006">
    <property type="protein sequence ID" value="KAG8201292.1"/>
    <property type="molecule type" value="Genomic_DNA"/>
</dbReference>
<comment type="caution">
    <text evidence="1">The sequence shown here is derived from an EMBL/GenBank/DDBJ whole genome shotgun (WGS) entry which is preliminary data.</text>
</comment>
<protein>
    <submittedName>
        <fullName evidence="1">Uncharacterized protein</fullName>
    </submittedName>
</protein>
<gene>
    <name evidence="1" type="ORF">JTE90_016774</name>
</gene>
<name>A0AAV6VXG7_9ARAC</name>
<sequence length="150" mass="17236">MRQASIALNEKDLHLEKRRYNSLKSLSKMVVVPFHGLKNKNLKIIFETCVMQITVHDRLRKVSTPINSSNRIPHVWFPWRPQTTTTGEPAPTAILVRRLLYKWHFMSGFLDGDRRGMTPSPGVSIVGCPSEKNRMICLIHVFDTSVIILK</sequence>
<dbReference type="AlphaFoldDB" id="A0AAV6VXG7"/>
<evidence type="ECO:0000313" key="2">
    <source>
        <dbReference type="Proteomes" id="UP000827092"/>
    </source>
</evidence>
<reference evidence="1 2" key="1">
    <citation type="journal article" date="2022" name="Nat. Ecol. Evol.">
        <title>A masculinizing supergene underlies an exaggerated male reproductive morph in a spider.</title>
        <authorList>
            <person name="Hendrickx F."/>
            <person name="De Corte Z."/>
            <person name="Sonet G."/>
            <person name="Van Belleghem S.M."/>
            <person name="Kostlbacher S."/>
            <person name="Vangestel C."/>
        </authorList>
    </citation>
    <scope>NUCLEOTIDE SEQUENCE [LARGE SCALE GENOMIC DNA]</scope>
    <source>
        <strain evidence="1">W744_W776</strain>
    </source>
</reference>